<feature type="non-terminal residue" evidence="1">
    <location>
        <position position="1"/>
    </location>
</feature>
<reference evidence="1" key="1">
    <citation type="journal article" date="2023" name="PLoS Negl. Trop. Dis.">
        <title>A genome sequence for Biomphalaria pfeifferi, the major vector snail for the human-infecting parasite Schistosoma mansoni.</title>
        <authorList>
            <person name="Bu L."/>
            <person name="Lu L."/>
            <person name="Laidemitt M.R."/>
            <person name="Zhang S.M."/>
            <person name="Mutuku M."/>
            <person name="Mkoji G."/>
            <person name="Steinauer M."/>
            <person name="Loker E.S."/>
        </authorList>
    </citation>
    <scope>NUCLEOTIDE SEQUENCE</scope>
    <source>
        <strain evidence="1">KasaAsao</strain>
    </source>
</reference>
<dbReference type="Proteomes" id="UP001233172">
    <property type="component" value="Unassembled WGS sequence"/>
</dbReference>
<evidence type="ECO:0000313" key="1">
    <source>
        <dbReference type="EMBL" id="KAK0043206.1"/>
    </source>
</evidence>
<keyword evidence="2" id="KW-1185">Reference proteome</keyword>
<feature type="non-terminal residue" evidence="1">
    <location>
        <position position="55"/>
    </location>
</feature>
<comment type="caution">
    <text evidence="1">The sequence shown here is derived from an EMBL/GenBank/DDBJ whole genome shotgun (WGS) entry which is preliminary data.</text>
</comment>
<dbReference type="EMBL" id="JASAOG010000222">
    <property type="protein sequence ID" value="KAK0043206.1"/>
    <property type="molecule type" value="Genomic_DNA"/>
</dbReference>
<gene>
    <name evidence="1" type="ORF">Bpfe_027384</name>
</gene>
<name>A0AAD8EXY2_BIOPF</name>
<dbReference type="AlphaFoldDB" id="A0AAD8EXY2"/>
<proteinExistence type="predicted"/>
<organism evidence="1 2">
    <name type="scientific">Biomphalaria pfeifferi</name>
    <name type="common">Bloodfluke planorb</name>
    <name type="synonym">Freshwater snail</name>
    <dbReference type="NCBI Taxonomy" id="112525"/>
    <lineage>
        <taxon>Eukaryota</taxon>
        <taxon>Metazoa</taxon>
        <taxon>Spiralia</taxon>
        <taxon>Lophotrochozoa</taxon>
        <taxon>Mollusca</taxon>
        <taxon>Gastropoda</taxon>
        <taxon>Heterobranchia</taxon>
        <taxon>Euthyneura</taxon>
        <taxon>Panpulmonata</taxon>
        <taxon>Hygrophila</taxon>
        <taxon>Lymnaeoidea</taxon>
        <taxon>Planorbidae</taxon>
        <taxon>Biomphalaria</taxon>
    </lineage>
</organism>
<sequence length="55" mass="6106">QGESMKRADVYPRADIKELASMCTELLCSNVTRQSYSEGCHAIAVRINSSQKNNT</sequence>
<protein>
    <submittedName>
        <fullName evidence="1">Uncharacterized protein</fullName>
    </submittedName>
</protein>
<accession>A0AAD8EXY2</accession>
<evidence type="ECO:0000313" key="2">
    <source>
        <dbReference type="Proteomes" id="UP001233172"/>
    </source>
</evidence>
<reference evidence="1" key="2">
    <citation type="submission" date="2023-04" db="EMBL/GenBank/DDBJ databases">
        <authorList>
            <person name="Bu L."/>
            <person name="Lu L."/>
            <person name="Laidemitt M.R."/>
            <person name="Zhang S.M."/>
            <person name="Mutuku M."/>
            <person name="Mkoji G."/>
            <person name="Steinauer M."/>
            <person name="Loker E.S."/>
        </authorList>
    </citation>
    <scope>NUCLEOTIDE SEQUENCE</scope>
    <source>
        <strain evidence="1">KasaAsao</strain>
        <tissue evidence="1">Whole Snail</tissue>
    </source>
</reference>